<evidence type="ECO:0000313" key="4">
    <source>
        <dbReference type="Proteomes" id="UP001241748"/>
    </source>
</evidence>
<dbReference type="InterPro" id="IPR036291">
    <property type="entry name" value="NAD(P)-bd_dom_sf"/>
</dbReference>
<keyword evidence="3" id="KW-0560">Oxidoreductase</keyword>
<protein>
    <submittedName>
        <fullName evidence="3">SDR family oxidoreductase</fullName>
        <ecNumber evidence="3">1.-.-.-</ecNumber>
    </submittedName>
</protein>
<dbReference type="InterPro" id="IPR002347">
    <property type="entry name" value="SDR_fam"/>
</dbReference>
<evidence type="ECO:0000256" key="2">
    <source>
        <dbReference type="RuleBase" id="RU000363"/>
    </source>
</evidence>
<dbReference type="CDD" id="cd05233">
    <property type="entry name" value="SDR_c"/>
    <property type="match status" value="1"/>
</dbReference>
<dbReference type="PRINTS" id="PR00081">
    <property type="entry name" value="GDHRDH"/>
</dbReference>
<evidence type="ECO:0000256" key="1">
    <source>
        <dbReference type="ARBA" id="ARBA00006484"/>
    </source>
</evidence>
<organism evidence="3 4">
    <name type="scientific">Neobacillus driksii</name>
    <dbReference type="NCBI Taxonomy" id="3035913"/>
    <lineage>
        <taxon>Bacteria</taxon>
        <taxon>Bacillati</taxon>
        <taxon>Bacillota</taxon>
        <taxon>Bacilli</taxon>
        <taxon>Bacillales</taxon>
        <taxon>Bacillaceae</taxon>
        <taxon>Neobacillus</taxon>
    </lineage>
</organism>
<comment type="caution">
    <text evidence="3">The sequence shown here is derived from an EMBL/GenBank/DDBJ whole genome shotgun (WGS) entry which is preliminary data.</text>
</comment>
<proteinExistence type="inferred from homology"/>
<dbReference type="InterPro" id="IPR020904">
    <property type="entry name" value="Sc_DH/Rdtase_CS"/>
</dbReference>
<dbReference type="Gene3D" id="3.40.50.720">
    <property type="entry name" value="NAD(P)-binding Rossmann-like Domain"/>
    <property type="match status" value="1"/>
</dbReference>
<dbReference type="RefSeq" id="WP_306072992.1">
    <property type="nucleotide sequence ID" value="NZ_JAROBZ020000001.1"/>
</dbReference>
<dbReference type="Proteomes" id="UP001241748">
    <property type="component" value="Unassembled WGS sequence"/>
</dbReference>
<dbReference type="EC" id="1.-.-.-" evidence="3"/>
<dbReference type="PRINTS" id="PR00080">
    <property type="entry name" value="SDRFAMILY"/>
</dbReference>
<dbReference type="PANTHER" id="PTHR42760">
    <property type="entry name" value="SHORT-CHAIN DEHYDROGENASES/REDUCTASES FAMILY MEMBER"/>
    <property type="match status" value="1"/>
</dbReference>
<sequence length="265" mass="28397">MADYSFVKDKVAVVTGAGSGIGQAISMGLAKVGAIVVLVGRSAEKLKKTAELIQDLKGNSVVVCADVNNIESVEQMASTVLEKVGVPSILINAAGVHGEIRSIKESDPLLWMDTMMINTAGPYLVCRAFMNQMIELGWGRIVNISSAASLVRPNGVNSAYATSKVALNHFTRQLAAELEGTGVTANVIHPGEVKTQMWVNIKFDAEKSGNQVMTRWADMVGESGGDSPEKAVEVILDLLTPESNVINGKFLWIKDGIKKPMHSWD</sequence>
<comment type="similarity">
    <text evidence="1 2">Belongs to the short-chain dehydrogenases/reductases (SDR) family.</text>
</comment>
<dbReference type="PROSITE" id="PS00061">
    <property type="entry name" value="ADH_SHORT"/>
    <property type="match status" value="1"/>
</dbReference>
<dbReference type="Pfam" id="PF00106">
    <property type="entry name" value="adh_short"/>
    <property type="match status" value="1"/>
</dbReference>
<gene>
    <name evidence="3" type="ORF">P5G62_015105</name>
</gene>
<dbReference type="EMBL" id="JAROBZ020000001">
    <property type="protein sequence ID" value="MFB3168445.1"/>
    <property type="molecule type" value="Genomic_DNA"/>
</dbReference>
<reference evidence="3 4" key="1">
    <citation type="submission" date="2024-05" db="EMBL/GenBank/DDBJ databases">
        <authorList>
            <person name="Venkateswaran K."/>
        </authorList>
    </citation>
    <scope>NUCLEOTIDE SEQUENCE [LARGE SCALE GENOMIC DNA]</scope>
    <source>
        <strain evidence="3 4">179-C4-2-HS</strain>
    </source>
</reference>
<accession>A0ABV4YX88</accession>
<keyword evidence="4" id="KW-1185">Reference proteome</keyword>
<dbReference type="GO" id="GO:0016491">
    <property type="term" value="F:oxidoreductase activity"/>
    <property type="evidence" value="ECO:0007669"/>
    <property type="project" value="UniProtKB-KW"/>
</dbReference>
<dbReference type="SUPFAM" id="SSF51735">
    <property type="entry name" value="NAD(P)-binding Rossmann-fold domains"/>
    <property type="match status" value="1"/>
</dbReference>
<evidence type="ECO:0000313" key="3">
    <source>
        <dbReference type="EMBL" id="MFB3168445.1"/>
    </source>
</evidence>
<name>A0ABV4YX88_9BACI</name>